<reference evidence="1 2" key="1">
    <citation type="submission" date="2016-10" db="EMBL/GenBank/DDBJ databases">
        <authorList>
            <person name="de Groot N.N."/>
        </authorList>
    </citation>
    <scope>NUCLEOTIDE SEQUENCE [LARGE SCALE GENOMIC DNA]</scope>
    <source>
        <strain evidence="1 2">LMG 2158</strain>
    </source>
</reference>
<dbReference type="EMBL" id="LT629972">
    <property type="protein sequence ID" value="SEI18722.1"/>
    <property type="molecule type" value="Genomic_DNA"/>
</dbReference>
<sequence>MNVKDWMYQAAVVLVALVLVCLLAESSILDNTRRWLGIMPSSEGDQALAMVPLVDCLNSSDTKWRWAYRQYQEMPSKARKVDQARLAAFMPSQEQWSGQQRERIINCLPDTESRQAMSNALPALKPTVDFYVNSLLAVSEVTAQFDFYGSPFSGSVSPEVRERLTPRLTPLAEEFLQASNQLQRQVEVQDIQLRLVQRKQIEERFGQDKHWQLLNLMINARQTVDQVTRTSIEGSLTPGSLAVAVEKMKFANSYAQQHMRSPTRGDSGDSDSDIELIWLHIGPSVDTYVKAMERLQRDWAAHEDPFRLNDDLLAMSDSYDKLVARYNQEVHDRY</sequence>
<dbReference type="InterPro" id="IPR024291">
    <property type="entry name" value="DUF3829"/>
</dbReference>
<accession>A0A1H6P3H8</accession>
<organism evidence="1 2">
    <name type="scientific">Pseudomonas asplenii</name>
    <dbReference type="NCBI Taxonomy" id="53407"/>
    <lineage>
        <taxon>Bacteria</taxon>
        <taxon>Pseudomonadati</taxon>
        <taxon>Pseudomonadota</taxon>
        <taxon>Gammaproteobacteria</taxon>
        <taxon>Pseudomonadales</taxon>
        <taxon>Pseudomonadaceae</taxon>
        <taxon>Pseudomonas</taxon>
    </lineage>
</organism>
<dbReference type="RefSeq" id="WP_010450930.1">
    <property type="nucleotide sequence ID" value="NZ_CP087202.1"/>
</dbReference>
<protein>
    <recommendedName>
        <fullName evidence="3">DUF3829 domain-containing protein</fullName>
    </recommendedName>
</protein>
<gene>
    <name evidence="1" type="ORF">SAMN05216581_3757</name>
</gene>
<evidence type="ECO:0000313" key="1">
    <source>
        <dbReference type="EMBL" id="SEI18722.1"/>
    </source>
</evidence>
<dbReference type="AlphaFoldDB" id="A0A1H6P3H8"/>
<evidence type="ECO:0000313" key="2">
    <source>
        <dbReference type="Proteomes" id="UP000182272"/>
    </source>
</evidence>
<proteinExistence type="predicted"/>
<name>A0A1H6P3H8_9PSED</name>
<dbReference type="Proteomes" id="UP000182272">
    <property type="component" value="Chromosome I"/>
</dbReference>
<dbReference type="Pfam" id="PF12889">
    <property type="entry name" value="DUF3829"/>
    <property type="match status" value="1"/>
</dbReference>
<evidence type="ECO:0008006" key="3">
    <source>
        <dbReference type="Google" id="ProtNLM"/>
    </source>
</evidence>